<gene>
    <name evidence="1" type="ORF">K6T79_20555</name>
</gene>
<sequence length="100" mass="10286">MADQIDMATARDVLRAVVDRWHRRGHQGGILDAATAALAGLAPIDTTSGSHSDEDAAVLVALRDTLAGAVERARNLGHGDSLTAAGAQLVAAIDSFRSGQ</sequence>
<comment type="caution">
    <text evidence="1">The sequence shown here is derived from an EMBL/GenBank/DDBJ whole genome shotgun (WGS) entry which is preliminary data.</text>
</comment>
<dbReference type="EMBL" id="JAYJJR010000016">
    <property type="protein sequence ID" value="MEB3023419.1"/>
    <property type="molecule type" value="Genomic_DNA"/>
</dbReference>
<name>A0ABU5XMI6_9MYCO</name>
<evidence type="ECO:0000313" key="2">
    <source>
        <dbReference type="Proteomes" id="UP001299596"/>
    </source>
</evidence>
<dbReference type="Proteomes" id="UP001299596">
    <property type="component" value="Unassembled WGS sequence"/>
</dbReference>
<organism evidence="1 2">
    <name type="scientific">[Mycobacterium] crassicus</name>
    <dbReference type="NCBI Taxonomy" id="2872309"/>
    <lineage>
        <taxon>Bacteria</taxon>
        <taxon>Bacillati</taxon>
        <taxon>Actinomycetota</taxon>
        <taxon>Actinomycetes</taxon>
        <taxon>Mycobacteriales</taxon>
        <taxon>Mycobacteriaceae</taxon>
        <taxon>Mycolicibacter</taxon>
    </lineage>
</organism>
<dbReference type="RefSeq" id="WP_329780418.1">
    <property type="nucleotide sequence ID" value="NZ_JAYJJR010000016.1"/>
</dbReference>
<accession>A0ABU5XMI6</accession>
<evidence type="ECO:0000313" key="1">
    <source>
        <dbReference type="EMBL" id="MEB3023419.1"/>
    </source>
</evidence>
<protein>
    <submittedName>
        <fullName evidence="1">Uncharacterized protein</fullName>
    </submittedName>
</protein>
<proteinExistence type="predicted"/>
<keyword evidence="2" id="KW-1185">Reference proteome</keyword>
<reference evidence="1 2" key="1">
    <citation type="submission" date="2023-12" db="EMBL/GenBank/DDBJ databases">
        <title>Description of new species of Mycobacterium terrae complex isolated from sewage at the Sao Paulo Zoological Park Foundation in Brazil.</title>
        <authorList>
            <person name="Romagnoli C.L."/>
            <person name="Conceicao E.C."/>
            <person name="Machado E."/>
            <person name="Barreto L.B.P.F."/>
            <person name="Sharma A."/>
            <person name="Silva N.M."/>
            <person name="Marques L.E."/>
            <person name="Juliana M.A."/>
            <person name="Lourenco M.C.S."/>
            <person name="Digiampietri L.A."/>
            <person name="Suffys P.N."/>
            <person name="Viana-Niero C."/>
        </authorList>
    </citation>
    <scope>NUCLEOTIDE SEQUENCE [LARGE SCALE GENOMIC DNA]</scope>
    <source>
        <strain evidence="1 2">MYC098</strain>
    </source>
</reference>